<accession>A0A2T2P593</accession>
<dbReference type="Proteomes" id="UP000240883">
    <property type="component" value="Unassembled WGS sequence"/>
</dbReference>
<dbReference type="Gene3D" id="3.30.300.30">
    <property type="match status" value="1"/>
</dbReference>
<dbReference type="InterPro" id="IPR045310">
    <property type="entry name" value="Pcs60-like"/>
</dbReference>
<evidence type="ECO:0000256" key="1">
    <source>
        <dbReference type="ARBA" id="ARBA00006432"/>
    </source>
</evidence>
<dbReference type="Gene3D" id="3.40.50.12780">
    <property type="entry name" value="N-terminal domain of ligase-like"/>
    <property type="match status" value="1"/>
</dbReference>
<name>A0A2T2P593_CORCC</name>
<evidence type="ECO:0000256" key="4">
    <source>
        <dbReference type="ARBA" id="ARBA00022840"/>
    </source>
</evidence>
<dbReference type="PROSITE" id="PS00455">
    <property type="entry name" value="AMP_BINDING"/>
    <property type="match status" value="1"/>
</dbReference>
<sequence>MDTLNVCLSHPSDESAIIIPRENDPIILSHIQLRTQTLSFQRKLADIGISPKEAVAIALPNSLELVVSFLATSLQRAICAPLNPAYKQDEFEFYFEDLKAPLVLVPSGAIRGNGEVIKAARKCNVAIAEVYWNGEEVALEIGKEDGLRVQKRAGIHEPSGQDVALILHTSGTTGRPKAVPLTHANLTTTMTNITTTYALTPRDRTLLVMPLFHVHGLLAAFLSPLQSGGSAIIPPRFSASDFWRDFTAHGANWYTAVPTMHQILLKNAMPDPMPAIRFVRSCSSPLAPAVHAQLEARLRAPVLEAYAMTEAAHQMTSNPLPPLSRKAGSVGRPQGVEVAIMSDEGAALPRGQIGEVCIRGANVTAGYIGVGIASPFFGSGHFRTGDQGYLDGEGYLFLTGRIKELINKGGEKISPIEIDNMLAQHPLVAEAVSFAIEDELYGQDVAVAVCLKEGAELSKEELVGWFAERAAKFKVPKKVFFTKMMPKTATGKVQRRHVATAMLATEKEVVAQSTAPPAPPVKTLEQVPRAAQSSSQVLGVGRSLLSRISSLYHGGLSLVRGTKEMK</sequence>
<dbReference type="InterPro" id="IPR042099">
    <property type="entry name" value="ANL_N_sf"/>
</dbReference>
<organism evidence="7 8">
    <name type="scientific">Corynespora cassiicola Philippines</name>
    <dbReference type="NCBI Taxonomy" id="1448308"/>
    <lineage>
        <taxon>Eukaryota</taxon>
        <taxon>Fungi</taxon>
        <taxon>Dikarya</taxon>
        <taxon>Ascomycota</taxon>
        <taxon>Pezizomycotina</taxon>
        <taxon>Dothideomycetes</taxon>
        <taxon>Pleosporomycetidae</taxon>
        <taxon>Pleosporales</taxon>
        <taxon>Corynesporascaceae</taxon>
        <taxon>Corynespora</taxon>
    </lineage>
</organism>
<protein>
    <submittedName>
        <fullName evidence="7">Acetyl-CoA synthetase-like protein</fullName>
    </submittedName>
</protein>
<dbReference type="GO" id="GO:0006631">
    <property type="term" value="P:fatty acid metabolic process"/>
    <property type="evidence" value="ECO:0007669"/>
    <property type="project" value="TreeGrafter"/>
</dbReference>
<gene>
    <name evidence="7" type="ORF">BS50DRAFT_568464</name>
</gene>
<feature type="domain" description="AMP-binding enzyme C-terminal" evidence="6">
    <location>
        <begin position="417"/>
        <end position="492"/>
    </location>
</feature>
<dbReference type="InterPro" id="IPR025110">
    <property type="entry name" value="AMP-bd_C"/>
</dbReference>
<evidence type="ECO:0000259" key="6">
    <source>
        <dbReference type="Pfam" id="PF13193"/>
    </source>
</evidence>
<dbReference type="EMBL" id="KZ678129">
    <property type="protein sequence ID" value="PSN72855.1"/>
    <property type="molecule type" value="Genomic_DNA"/>
</dbReference>
<evidence type="ECO:0000313" key="7">
    <source>
        <dbReference type="EMBL" id="PSN72855.1"/>
    </source>
</evidence>
<keyword evidence="3" id="KW-0547">Nucleotide-binding</keyword>
<comment type="similarity">
    <text evidence="1">Belongs to the ATP-dependent AMP-binding enzyme family.</text>
</comment>
<evidence type="ECO:0000313" key="8">
    <source>
        <dbReference type="Proteomes" id="UP000240883"/>
    </source>
</evidence>
<evidence type="ECO:0000256" key="2">
    <source>
        <dbReference type="ARBA" id="ARBA00022598"/>
    </source>
</evidence>
<dbReference type="CDD" id="cd05926">
    <property type="entry name" value="FACL_fum10p_like"/>
    <property type="match status" value="1"/>
</dbReference>
<dbReference type="PANTHER" id="PTHR43201:SF5">
    <property type="entry name" value="MEDIUM-CHAIN ACYL-COA LIGASE ACSF2, MITOCHONDRIAL"/>
    <property type="match status" value="1"/>
</dbReference>
<dbReference type="InterPro" id="IPR020845">
    <property type="entry name" value="AMP-binding_CS"/>
</dbReference>
<dbReference type="AlphaFoldDB" id="A0A2T2P593"/>
<proteinExistence type="inferred from homology"/>
<dbReference type="SUPFAM" id="SSF56801">
    <property type="entry name" value="Acetyl-CoA synthetase-like"/>
    <property type="match status" value="1"/>
</dbReference>
<dbReference type="GO" id="GO:0005524">
    <property type="term" value="F:ATP binding"/>
    <property type="evidence" value="ECO:0007669"/>
    <property type="project" value="UniProtKB-KW"/>
</dbReference>
<dbReference type="Pfam" id="PF13193">
    <property type="entry name" value="AMP-binding_C"/>
    <property type="match status" value="1"/>
</dbReference>
<dbReference type="InterPro" id="IPR045851">
    <property type="entry name" value="AMP-bd_C_sf"/>
</dbReference>
<dbReference type="PANTHER" id="PTHR43201">
    <property type="entry name" value="ACYL-COA SYNTHETASE"/>
    <property type="match status" value="1"/>
</dbReference>
<dbReference type="Pfam" id="PF00501">
    <property type="entry name" value="AMP-binding"/>
    <property type="match status" value="1"/>
</dbReference>
<reference evidence="7 8" key="1">
    <citation type="journal article" date="2018" name="Front. Microbiol.">
        <title>Genome-Wide Analysis of Corynespora cassiicola Leaf Fall Disease Putative Effectors.</title>
        <authorList>
            <person name="Lopez D."/>
            <person name="Ribeiro S."/>
            <person name="Label P."/>
            <person name="Fumanal B."/>
            <person name="Venisse J.S."/>
            <person name="Kohler A."/>
            <person name="de Oliveira R.R."/>
            <person name="Labutti K."/>
            <person name="Lipzen A."/>
            <person name="Lail K."/>
            <person name="Bauer D."/>
            <person name="Ohm R.A."/>
            <person name="Barry K.W."/>
            <person name="Spatafora J."/>
            <person name="Grigoriev I.V."/>
            <person name="Martin F.M."/>
            <person name="Pujade-Renaud V."/>
        </authorList>
    </citation>
    <scope>NUCLEOTIDE SEQUENCE [LARGE SCALE GENOMIC DNA]</scope>
    <source>
        <strain evidence="7 8">Philippines</strain>
    </source>
</reference>
<dbReference type="STRING" id="1448308.A0A2T2P593"/>
<keyword evidence="8" id="KW-1185">Reference proteome</keyword>
<evidence type="ECO:0000256" key="3">
    <source>
        <dbReference type="ARBA" id="ARBA00022741"/>
    </source>
</evidence>
<keyword evidence="2" id="KW-0436">Ligase</keyword>
<feature type="domain" description="AMP-dependent synthetase/ligase" evidence="5">
    <location>
        <begin position="13"/>
        <end position="367"/>
    </location>
</feature>
<dbReference type="GO" id="GO:0031956">
    <property type="term" value="F:medium-chain fatty acid-CoA ligase activity"/>
    <property type="evidence" value="ECO:0007669"/>
    <property type="project" value="TreeGrafter"/>
</dbReference>
<keyword evidence="4" id="KW-0067">ATP-binding</keyword>
<dbReference type="InterPro" id="IPR000873">
    <property type="entry name" value="AMP-dep_synth/lig_dom"/>
</dbReference>
<dbReference type="OrthoDB" id="3633556at2759"/>
<evidence type="ECO:0000259" key="5">
    <source>
        <dbReference type="Pfam" id="PF00501"/>
    </source>
</evidence>